<feature type="region of interest" description="Disordered" evidence="1">
    <location>
        <begin position="1"/>
        <end position="59"/>
    </location>
</feature>
<dbReference type="EMBL" id="OZ034821">
    <property type="protein sequence ID" value="CAL1406025.1"/>
    <property type="molecule type" value="Genomic_DNA"/>
</dbReference>
<protein>
    <submittedName>
        <fullName evidence="2">Uncharacterized protein</fullName>
    </submittedName>
</protein>
<proteinExistence type="predicted"/>
<organism evidence="2 3">
    <name type="scientific">Linum trigynum</name>
    <dbReference type="NCBI Taxonomy" id="586398"/>
    <lineage>
        <taxon>Eukaryota</taxon>
        <taxon>Viridiplantae</taxon>
        <taxon>Streptophyta</taxon>
        <taxon>Embryophyta</taxon>
        <taxon>Tracheophyta</taxon>
        <taxon>Spermatophyta</taxon>
        <taxon>Magnoliopsida</taxon>
        <taxon>eudicotyledons</taxon>
        <taxon>Gunneridae</taxon>
        <taxon>Pentapetalae</taxon>
        <taxon>rosids</taxon>
        <taxon>fabids</taxon>
        <taxon>Malpighiales</taxon>
        <taxon>Linaceae</taxon>
        <taxon>Linum</taxon>
    </lineage>
</organism>
<accession>A0AAV2G8Z1</accession>
<evidence type="ECO:0000313" key="2">
    <source>
        <dbReference type="EMBL" id="CAL1406025.1"/>
    </source>
</evidence>
<evidence type="ECO:0000313" key="3">
    <source>
        <dbReference type="Proteomes" id="UP001497516"/>
    </source>
</evidence>
<keyword evidence="3" id="KW-1185">Reference proteome</keyword>
<feature type="compositionally biased region" description="Basic and acidic residues" evidence="1">
    <location>
        <begin position="47"/>
        <end position="57"/>
    </location>
</feature>
<name>A0AAV2G8Z1_9ROSI</name>
<gene>
    <name evidence="2" type="ORF">LTRI10_LOCUS45779</name>
</gene>
<evidence type="ECO:0000256" key="1">
    <source>
        <dbReference type="SAM" id="MobiDB-lite"/>
    </source>
</evidence>
<dbReference type="AlphaFoldDB" id="A0AAV2G8Z1"/>
<feature type="compositionally biased region" description="Gly residues" evidence="1">
    <location>
        <begin position="14"/>
        <end position="24"/>
    </location>
</feature>
<reference evidence="2 3" key="1">
    <citation type="submission" date="2024-04" db="EMBL/GenBank/DDBJ databases">
        <authorList>
            <person name="Fracassetti M."/>
        </authorList>
    </citation>
    <scope>NUCLEOTIDE SEQUENCE [LARGE SCALE GENOMIC DNA]</scope>
</reference>
<sequence>MEVETRRRGAAEQGEGGGMGGLGLWAGRRPSRMESVREGGGGAESRGVSERESRRGEGWNGRYRRACAAGVWELGGIGQLLGLLSVADIHGACTPNPPQPAQQHTGFKPKLDPNPVNTDFTCFDRVGYLRVRVSYAVSSTRRHVDNYESLWKRAHSLYS</sequence>
<dbReference type="Proteomes" id="UP001497516">
    <property type="component" value="Chromosome 8"/>
</dbReference>
<feature type="compositionally biased region" description="Basic and acidic residues" evidence="1">
    <location>
        <begin position="1"/>
        <end position="10"/>
    </location>
</feature>